<keyword evidence="6" id="KW-1185">Reference proteome</keyword>
<dbReference type="Pfam" id="PF16344">
    <property type="entry name" value="FecR_C"/>
    <property type="match status" value="1"/>
</dbReference>
<comment type="caution">
    <text evidence="5">The sequence shown here is derived from an EMBL/GenBank/DDBJ whole genome shotgun (WGS) entry which is preliminary data.</text>
</comment>
<dbReference type="InterPro" id="IPR032508">
    <property type="entry name" value="FecR_C"/>
</dbReference>
<dbReference type="PANTHER" id="PTHR30273:SF2">
    <property type="entry name" value="PROTEIN FECR"/>
    <property type="match status" value="1"/>
</dbReference>
<evidence type="ECO:0000259" key="4">
    <source>
        <dbReference type="Pfam" id="PF16344"/>
    </source>
</evidence>
<protein>
    <submittedName>
        <fullName evidence="5">FecR domain-containing protein</fullName>
    </submittedName>
</protein>
<dbReference type="PANTHER" id="PTHR30273">
    <property type="entry name" value="PERIPLASMIC SIGNAL SENSOR AND SIGMA FACTOR ACTIVATOR FECR-RELATED"/>
    <property type="match status" value="1"/>
</dbReference>
<keyword evidence="2" id="KW-1133">Transmembrane helix</keyword>
<accession>A0A9X2JBF9</accession>
<evidence type="ECO:0000256" key="2">
    <source>
        <dbReference type="SAM" id="Phobius"/>
    </source>
</evidence>
<dbReference type="AlphaFoldDB" id="A0A9X2JBF9"/>
<dbReference type="EMBL" id="JAMWYS010000024">
    <property type="protein sequence ID" value="MCO4292447.1"/>
    <property type="molecule type" value="Genomic_DNA"/>
</dbReference>
<evidence type="ECO:0000259" key="3">
    <source>
        <dbReference type="Pfam" id="PF04773"/>
    </source>
</evidence>
<dbReference type="PIRSF" id="PIRSF018266">
    <property type="entry name" value="FecR"/>
    <property type="match status" value="1"/>
</dbReference>
<dbReference type="Proteomes" id="UP001155182">
    <property type="component" value="Unassembled WGS sequence"/>
</dbReference>
<sequence length="339" mass="38730">MSGSFSNYELHDFINNESFVNWVQHPSAEEETFWQQFQLDHPEKREIINTARRLVDAVKINEVALPENEVEQLWSTIRSASNLETKVRRLWIRWAAAAILTGISIAGGAYYYYLNSRVLIQSAMGMVKQVTLPDGSLVTLNANSKISYERNWSKHPEREVWVEGEVFFNVVHLNKNEKQIKNEERFIVHTGDMNIEVLGTTFNVNTRRGETKVSLNTGKIKVDLKAVAKKSVIMKPGDVVEFSKRNQVYKHSQTNTQKLSLWTSKQLLFENTTMLEVATIIEETYGAKVVFKEEELKRRTLTGTVSCSSEDVLLNAISASLQIKIEKSADDKEIIISNQ</sequence>
<dbReference type="InterPro" id="IPR006860">
    <property type="entry name" value="FecR"/>
</dbReference>
<dbReference type="InterPro" id="IPR012373">
    <property type="entry name" value="Ferrdict_sens_TM"/>
</dbReference>
<gene>
    <name evidence="5" type="ORF">NF867_06210</name>
</gene>
<organism evidence="5 6">
    <name type="scientific">Solitalea agri</name>
    <dbReference type="NCBI Taxonomy" id="2953739"/>
    <lineage>
        <taxon>Bacteria</taxon>
        <taxon>Pseudomonadati</taxon>
        <taxon>Bacteroidota</taxon>
        <taxon>Sphingobacteriia</taxon>
        <taxon>Sphingobacteriales</taxon>
        <taxon>Sphingobacteriaceae</taxon>
        <taxon>Solitalea</taxon>
    </lineage>
</organism>
<keyword evidence="1" id="KW-0694">RNA-binding</keyword>
<feature type="domain" description="FecR protein" evidence="3">
    <location>
        <begin position="122"/>
        <end position="221"/>
    </location>
</feature>
<dbReference type="GO" id="GO:0016989">
    <property type="term" value="F:sigma factor antagonist activity"/>
    <property type="evidence" value="ECO:0007669"/>
    <property type="project" value="TreeGrafter"/>
</dbReference>
<dbReference type="Pfam" id="PF04773">
    <property type="entry name" value="FecR"/>
    <property type="match status" value="1"/>
</dbReference>
<keyword evidence="2" id="KW-0812">Transmembrane</keyword>
<dbReference type="Gene3D" id="3.55.50.30">
    <property type="match status" value="1"/>
</dbReference>
<dbReference type="Gene3D" id="2.60.120.1440">
    <property type="match status" value="1"/>
</dbReference>
<evidence type="ECO:0000313" key="6">
    <source>
        <dbReference type="Proteomes" id="UP001155182"/>
    </source>
</evidence>
<feature type="domain" description="Protein FecR C-terminal" evidence="4">
    <location>
        <begin position="267"/>
        <end position="336"/>
    </location>
</feature>
<feature type="transmembrane region" description="Helical" evidence="2">
    <location>
        <begin position="91"/>
        <end position="113"/>
    </location>
</feature>
<dbReference type="GO" id="GO:0003723">
    <property type="term" value="F:RNA binding"/>
    <property type="evidence" value="ECO:0007669"/>
    <property type="project" value="UniProtKB-KW"/>
</dbReference>
<keyword evidence="2" id="KW-0472">Membrane</keyword>
<reference evidence="5" key="1">
    <citation type="submission" date="2022-06" db="EMBL/GenBank/DDBJ databases">
        <title>Solitalea sp. MAHUQ-68 isolated from rhizospheric soil.</title>
        <authorList>
            <person name="Huq M.A."/>
        </authorList>
    </citation>
    <scope>NUCLEOTIDE SEQUENCE</scope>
    <source>
        <strain evidence="5">MAHUQ-68</strain>
    </source>
</reference>
<proteinExistence type="predicted"/>
<dbReference type="RefSeq" id="WP_252586855.1">
    <property type="nucleotide sequence ID" value="NZ_JAMWYS010000024.1"/>
</dbReference>
<name>A0A9X2JBF9_9SPHI</name>
<dbReference type="PROSITE" id="PS50889">
    <property type="entry name" value="S4"/>
    <property type="match status" value="1"/>
</dbReference>
<evidence type="ECO:0000313" key="5">
    <source>
        <dbReference type="EMBL" id="MCO4292447.1"/>
    </source>
</evidence>
<evidence type="ECO:0000256" key="1">
    <source>
        <dbReference type="PROSITE-ProRule" id="PRU00182"/>
    </source>
</evidence>